<dbReference type="Proteomes" id="UP000230605">
    <property type="component" value="Chromosome 4"/>
</dbReference>
<name>A0A2G5HLP6_CERBT</name>
<feature type="region of interest" description="Disordered" evidence="1">
    <location>
        <begin position="39"/>
        <end position="75"/>
    </location>
</feature>
<feature type="region of interest" description="Disordered" evidence="1">
    <location>
        <begin position="263"/>
        <end position="319"/>
    </location>
</feature>
<evidence type="ECO:0000313" key="3">
    <source>
        <dbReference type="Proteomes" id="UP000230605"/>
    </source>
</evidence>
<reference evidence="2 3" key="1">
    <citation type="submission" date="2015-10" db="EMBL/GenBank/DDBJ databases">
        <title>The cercosporin biosynthetic gene cluster was horizontally transferred to several fungal lineages and shown to be expanded in Cercospora beticola based on microsynteny with recipient genomes.</title>
        <authorList>
            <person name="De Jonge R."/>
            <person name="Ebert M.K."/>
            <person name="Suttle J.C."/>
            <person name="Jurick Ii W.M."/>
            <person name="Secor G.A."/>
            <person name="Thomma B.P."/>
            <person name="Van De Peer Y."/>
            <person name="Bolton M.D."/>
        </authorList>
    </citation>
    <scope>NUCLEOTIDE SEQUENCE [LARGE SCALE GENOMIC DNA]</scope>
    <source>
        <strain evidence="2 3">09-40</strain>
    </source>
</reference>
<feature type="compositionally biased region" description="Basic residues" evidence="1">
    <location>
        <begin position="300"/>
        <end position="319"/>
    </location>
</feature>
<evidence type="ECO:0000313" key="2">
    <source>
        <dbReference type="EMBL" id="PIA93481.1"/>
    </source>
</evidence>
<dbReference type="AlphaFoldDB" id="A0A2G5HLP6"/>
<feature type="compositionally biased region" description="Basic and acidic residues" evidence="1">
    <location>
        <begin position="263"/>
        <end position="278"/>
    </location>
</feature>
<dbReference type="EMBL" id="LKMD01000105">
    <property type="protein sequence ID" value="PIA93481.1"/>
    <property type="molecule type" value="Genomic_DNA"/>
</dbReference>
<accession>A0A2G5HLP6</accession>
<organism evidence="2 3">
    <name type="scientific">Cercospora beticola</name>
    <name type="common">Sugarbeet leaf spot fungus</name>
    <dbReference type="NCBI Taxonomy" id="122368"/>
    <lineage>
        <taxon>Eukaryota</taxon>
        <taxon>Fungi</taxon>
        <taxon>Dikarya</taxon>
        <taxon>Ascomycota</taxon>
        <taxon>Pezizomycotina</taxon>
        <taxon>Dothideomycetes</taxon>
        <taxon>Dothideomycetidae</taxon>
        <taxon>Mycosphaerellales</taxon>
        <taxon>Mycosphaerellaceae</taxon>
        <taxon>Cercospora</taxon>
    </lineage>
</organism>
<sequence>MRSHHSPISEPLINICRPRTYIHLLDHSIRLTTSLRGANKMAASQPPTTTTTAVTGGEDHHADSSAADELPPNSHERVVTPDFDGVSTREVVWYNKMEALYYADVFRLREVTASSLKNNEPSEAVQEGWTVYVLFEHPNEAERVGESRTEASILTGPRRDELLALRPPRPTNFKPEMLVLAKGDHQYYYPAEIFKIEARGRQRSNRYHVRFLARRFHHLEHDKEVGYDNLVPLSSASGLRVAGSKDIGYWSYLPTTKKLRDDLDLGDIKPSSRSEGKPAPKKPASKKKKKKNVATEDRVVKKKASKGKKAAKKGAKTDV</sequence>
<evidence type="ECO:0000256" key="1">
    <source>
        <dbReference type="SAM" id="MobiDB-lite"/>
    </source>
</evidence>
<protein>
    <submittedName>
        <fullName evidence="2">Uncharacterized protein</fullName>
    </submittedName>
</protein>
<gene>
    <name evidence="2" type="ORF">CB0940_04908</name>
</gene>
<feature type="compositionally biased region" description="Basic residues" evidence="1">
    <location>
        <begin position="279"/>
        <end position="292"/>
    </location>
</feature>
<comment type="caution">
    <text evidence="2">The sequence shown here is derived from an EMBL/GenBank/DDBJ whole genome shotgun (WGS) entry which is preliminary data.</text>
</comment>
<proteinExistence type="predicted"/>